<feature type="region of interest" description="Disordered" evidence="1">
    <location>
        <begin position="57"/>
        <end position="182"/>
    </location>
</feature>
<dbReference type="AlphaFoldDB" id="A0A2T8KTR8"/>
<dbReference type="Gramene" id="PVH65574">
    <property type="protein sequence ID" value="PVH65574"/>
    <property type="gene ID" value="PAHAL_1G026800"/>
</dbReference>
<feature type="compositionally biased region" description="Basic and acidic residues" evidence="1">
    <location>
        <begin position="20"/>
        <end position="30"/>
    </location>
</feature>
<sequence length="182" mass="19690">MIYLSTMSSDTSDIATCWRRSKDGKQERPNLRGKHKALTSRKSGTVLENNFFFFATKGRARPREKYPTSSAAPNPSSRGPRAPETHTQYAHVPLWSLETNGTRSRQGKRTSDHRSDPACGVPTARPASSNRLRPPRQVSSAAPPPVPSAPSPHGVQNGSFPTSPLPPPTNIGARTAIESLGP</sequence>
<protein>
    <submittedName>
        <fullName evidence="2">Uncharacterized protein</fullName>
    </submittedName>
</protein>
<gene>
    <name evidence="2" type="ORF">PAHAL_1G026800</name>
</gene>
<accession>A0A2T8KTR8</accession>
<evidence type="ECO:0000256" key="1">
    <source>
        <dbReference type="SAM" id="MobiDB-lite"/>
    </source>
</evidence>
<proteinExistence type="predicted"/>
<feature type="compositionally biased region" description="Polar residues" evidence="1">
    <location>
        <begin position="67"/>
        <end position="77"/>
    </location>
</feature>
<dbReference type="Proteomes" id="UP000243499">
    <property type="component" value="Chromosome 1"/>
</dbReference>
<name>A0A2T8KTR8_9POAL</name>
<organism evidence="2">
    <name type="scientific">Panicum hallii</name>
    <dbReference type="NCBI Taxonomy" id="206008"/>
    <lineage>
        <taxon>Eukaryota</taxon>
        <taxon>Viridiplantae</taxon>
        <taxon>Streptophyta</taxon>
        <taxon>Embryophyta</taxon>
        <taxon>Tracheophyta</taxon>
        <taxon>Spermatophyta</taxon>
        <taxon>Magnoliopsida</taxon>
        <taxon>Liliopsida</taxon>
        <taxon>Poales</taxon>
        <taxon>Poaceae</taxon>
        <taxon>PACMAD clade</taxon>
        <taxon>Panicoideae</taxon>
        <taxon>Panicodae</taxon>
        <taxon>Paniceae</taxon>
        <taxon>Panicinae</taxon>
        <taxon>Panicum</taxon>
        <taxon>Panicum sect. Panicum</taxon>
    </lineage>
</organism>
<dbReference type="EMBL" id="CM008046">
    <property type="protein sequence ID" value="PVH65574.1"/>
    <property type="molecule type" value="Genomic_DNA"/>
</dbReference>
<feature type="region of interest" description="Disordered" evidence="1">
    <location>
        <begin position="19"/>
        <end position="42"/>
    </location>
</feature>
<reference evidence="2" key="1">
    <citation type="submission" date="2018-04" db="EMBL/GenBank/DDBJ databases">
        <title>WGS assembly of Panicum hallii.</title>
        <authorList>
            <person name="Lovell J."/>
            <person name="Jenkins J."/>
            <person name="Lowry D."/>
            <person name="Mamidi S."/>
            <person name="Sreedasyam A."/>
            <person name="Weng X."/>
            <person name="Barry K."/>
            <person name="Bonette J."/>
            <person name="Campitelli B."/>
            <person name="Daum C."/>
            <person name="Gordon S."/>
            <person name="Gould B."/>
            <person name="Lipzen A."/>
            <person name="Macqueen A."/>
            <person name="Palacio-Mejia J."/>
            <person name="Plott C."/>
            <person name="Shakirov E."/>
            <person name="Shu S."/>
            <person name="Yoshinaga Y."/>
            <person name="Zane M."/>
            <person name="Rokhsar D."/>
            <person name="Grimwood J."/>
            <person name="Schmutz J."/>
            <person name="Juenger T."/>
        </authorList>
    </citation>
    <scope>NUCLEOTIDE SEQUENCE [LARGE SCALE GENOMIC DNA]</scope>
    <source>
        <strain evidence="2">FIL2</strain>
    </source>
</reference>
<evidence type="ECO:0000313" key="2">
    <source>
        <dbReference type="EMBL" id="PVH65574.1"/>
    </source>
</evidence>